<evidence type="ECO:0000313" key="12">
    <source>
        <dbReference type="EMBL" id="KPJ17902.1"/>
    </source>
</evidence>
<evidence type="ECO:0000256" key="10">
    <source>
        <dbReference type="SAM" id="MobiDB-lite"/>
    </source>
</evidence>
<comment type="function">
    <text evidence="9">Putative Notch ligand involved in the mediation of Notch signaling.</text>
</comment>
<feature type="disulfide bond" evidence="8">
    <location>
        <begin position="244"/>
        <end position="256"/>
    </location>
</feature>
<protein>
    <recommendedName>
        <fullName evidence="9">Delta-like protein</fullName>
    </recommendedName>
</protein>
<dbReference type="Pfam" id="PF01414">
    <property type="entry name" value="DSL"/>
    <property type="match status" value="1"/>
</dbReference>
<dbReference type="GO" id="GO:0035282">
    <property type="term" value="P:segmentation"/>
    <property type="evidence" value="ECO:0007669"/>
    <property type="project" value="UniProtKB-ARBA"/>
</dbReference>
<keyword evidence="2 9" id="KW-0245">EGF-like domain</keyword>
<feature type="domain" description="DSL" evidence="11">
    <location>
        <begin position="229"/>
        <end position="273"/>
    </location>
</feature>
<keyword evidence="5 9" id="KW-1133">Transmembrane helix</keyword>
<organism evidence="12 13">
    <name type="scientific">Papilio machaon</name>
    <name type="common">Old World swallowtail butterfly</name>
    <dbReference type="NCBI Taxonomy" id="76193"/>
    <lineage>
        <taxon>Eukaryota</taxon>
        <taxon>Metazoa</taxon>
        <taxon>Ecdysozoa</taxon>
        <taxon>Arthropoda</taxon>
        <taxon>Hexapoda</taxon>
        <taxon>Insecta</taxon>
        <taxon>Pterygota</taxon>
        <taxon>Neoptera</taxon>
        <taxon>Endopterygota</taxon>
        <taxon>Lepidoptera</taxon>
        <taxon>Glossata</taxon>
        <taxon>Ditrysia</taxon>
        <taxon>Papilionoidea</taxon>
        <taxon>Papilionidae</taxon>
        <taxon>Papilioninae</taxon>
        <taxon>Papilio</taxon>
    </lineage>
</organism>
<name>A0A194RK27_PAPMA</name>
<keyword evidence="4 9" id="KW-0677">Repeat</keyword>
<feature type="region of interest" description="Disordered" evidence="10">
    <location>
        <begin position="37"/>
        <end position="61"/>
    </location>
</feature>
<dbReference type="SMART" id="SM00051">
    <property type="entry name" value="DSL"/>
    <property type="match status" value="1"/>
</dbReference>
<dbReference type="EMBL" id="KQ460075">
    <property type="protein sequence ID" value="KPJ17902.1"/>
    <property type="molecule type" value="Genomic_DNA"/>
</dbReference>
<reference evidence="12 13" key="1">
    <citation type="journal article" date="2015" name="Nat. Commun.">
        <title>Outbred genome sequencing and CRISPR/Cas9 gene editing in butterflies.</title>
        <authorList>
            <person name="Li X."/>
            <person name="Fan D."/>
            <person name="Zhang W."/>
            <person name="Liu G."/>
            <person name="Zhang L."/>
            <person name="Zhao L."/>
            <person name="Fang X."/>
            <person name="Chen L."/>
            <person name="Dong Y."/>
            <person name="Chen Y."/>
            <person name="Ding Y."/>
            <person name="Zhao R."/>
            <person name="Feng M."/>
            <person name="Zhu Y."/>
            <person name="Feng Y."/>
            <person name="Jiang X."/>
            <person name="Zhu D."/>
            <person name="Xiang H."/>
            <person name="Feng X."/>
            <person name="Li S."/>
            <person name="Wang J."/>
            <person name="Zhang G."/>
            <person name="Kronforst M.R."/>
            <person name="Wang W."/>
        </authorList>
    </citation>
    <scope>NUCLEOTIDE SEQUENCE [LARGE SCALE GENOMIC DNA]</scope>
    <source>
        <strain evidence="12">Ya'a_city_454_Pm</strain>
        <tissue evidence="12">Whole body</tissue>
    </source>
</reference>
<keyword evidence="3 9" id="KW-0812">Transmembrane</keyword>
<accession>A0A194RK27</accession>
<dbReference type="GO" id="GO:0046331">
    <property type="term" value="P:lateral inhibition"/>
    <property type="evidence" value="ECO:0007669"/>
    <property type="project" value="UniProtKB-ARBA"/>
</dbReference>
<evidence type="ECO:0000259" key="11">
    <source>
        <dbReference type="PROSITE" id="PS51051"/>
    </source>
</evidence>
<dbReference type="GO" id="GO:0007219">
    <property type="term" value="P:Notch signaling pathway"/>
    <property type="evidence" value="ECO:0007669"/>
    <property type="project" value="InterPro"/>
</dbReference>
<gene>
    <name evidence="12" type="ORF">RR48_07299</name>
</gene>
<evidence type="ECO:0000256" key="5">
    <source>
        <dbReference type="ARBA" id="ARBA00022989"/>
    </source>
</evidence>
<dbReference type="Gene3D" id="2.10.25.140">
    <property type="match status" value="1"/>
</dbReference>
<dbReference type="PROSITE" id="PS51051">
    <property type="entry name" value="DSL"/>
    <property type="match status" value="1"/>
</dbReference>
<keyword evidence="9" id="KW-0732">Signal</keyword>
<evidence type="ECO:0000256" key="2">
    <source>
        <dbReference type="ARBA" id="ARBA00022536"/>
    </source>
</evidence>
<dbReference type="InterPro" id="IPR011651">
    <property type="entry name" value="Notch_ligand_N"/>
</dbReference>
<dbReference type="GO" id="GO:0048018">
    <property type="term" value="F:receptor ligand activity"/>
    <property type="evidence" value="ECO:0007669"/>
    <property type="project" value="UniProtKB-ARBA"/>
</dbReference>
<keyword evidence="1 9" id="KW-0217">Developmental protein</keyword>
<keyword evidence="6 8" id="KW-1015">Disulfide bond</keyword>
<keyword evidence="13" id="KW-1185">Reference proteome</keyword>
<sequence length="321" mass="35112">MNNVIAENRILNRHSGGRMKFVAFLHCCRPTEYKANKKCPSNTHVKSTDPDPLSPGRKSSPKSGVFLRRVLSSGSFELRIKSFTNSLGRLSSGQCCDGSSNSDAPCLAPCRTKFRVCLKIYQANIDTTSPCTFGDITTPVLGGNSLDVPNLNVEGFSNPIVFPFDFTWPGTFSLIVEAWHDTNETSRSDDSLIARMTKQSIADVGGPWVEEEQRWGGPGGAHLRLSYRVTCAAHYYGSGCEVLCRPRNDSFGHYTCSPAGEIVCRPGWTGDYCSKHALWRGGCHRNLSPTCRGVPTLAAAKNPAVRQQRRLSPAVPLPQQG</sequence>
<dbReference type="STRING" id="76193.A0A194RK27"/>
<dbReference type="GO" id="GO:0009952">
    <property type="term" value="P:anterior/posterior pattern specification"/>
    <property type="evidence" value="ECO:0007669"/>
    <property type="project" value="UniProtKB-ARBA"/>
</dbReference>
<evidence type="ECO:0000313" key="13">
    <source>
        <dbReference type="Proteomes" id="UP000053240"/>
    </source>
</evidence>
<dbReference type="InterPro" id="IPR001774">
    <property type="entry name" value="DSL"/>
</dbReference>
<evidence type="ECO:0000256" key="1">
    <source>
        <dbReference type="ARBA" id="ARBA00022473"/>
    </source>
</evidence>
<feature type="disulfide bond" evidence="8">
    <location>
        <begin position="231"/>
        <end position="240"/>
    </location>
</feature>
<dbReference type="Gene3D" id="2.60.40.3510">
    <property type="match status" value="1"/>
</dbReference>
<feature type="disulfide bond" evidence="8">
    <location>
        <begin position="264"/>
        <end position="273"/>
    </location>
</feature>
<feature type="region of interest" description="Disordered" evidence="10">
    <location>
        <begin position="302"/>
        <end position="321"/>
    </location>
</feature>
<evidence type="ECO:0000256" key="6">
    <source>
        <dbReference type="ARBA" id="ARBA00023157"/>
    </source>
</evidence>
<evidence type="ECO:0000256" key="3">
    <source>
        <dbReference type="ARBA" id="ARBA00022692"/>
    </source>
</evidence>
<keyword evidence="7" id="KW-0325">Glycoprotein</keyword>
<dbReference type="InParanoid" id="A0A194RK27"/>
<dbReference type="Proteomes" id="UP000053240">
    <property type="component" value="Unassembled WGS sequence"/>
</dbReference>
<evidence type="ECO:0000256" key="8">
    <source>
        <dbReference type="PROSITE-ProRule" id="PRU00377"/>
    </source>
</evidence>
<dbReference type="GO" id="GO:0016020">
    <property type="term" value="C:membrane"/>
    <property type="evidence" value="ECO:0007669"/>
    <property type="project" value="UniProtKB-SubCell"/>
</dbReference>
<dbReference type="GO" id="GO:0090596">
    <property type="term" value="P:sensory organ morphogenesis"/>
    <property type="evidence" value="ECO:0007669"/>
    <property type="project" value="UniProtKB-ARBA"/>
</dbReference>
<proteinExistence type="predicted"/>
<dbReference type="Pfam" id="PF07657">
    <property type="entry name" value="MNNL"/>
    <property type="match status" value="1"/>
</dbReference>
<evidence type="ECO:0000256" key="7">
    <source>
        <dbReference type="ARBA" id="ARBA00023180"/>
    </source>
</evidence>
<comment type="subcellular location">
    <subcellularLocation>
        <location evidence="9">Membrane</location>
        <topology evidence="9">Single-pass type I membrane protein</topology>
    </subcellularLocation>
</comment>
<evidence type="ECO:0000256" key="9">
    <source>
        <dbReference type="RuleBase" id="RU280815"/>
    </source>
</evidence>
<evidence type="ECO:0000256" key="4">
    <source>
        <dbReference type="ARBA" id="ARBA00022737"/>
    </source>
</evidence>
<dbReference type="FunFam" id="2.10.25.140:FF:000001">
    <property type="entry name" value="Delta-like protein"/>
    <property type="match status" value="1"/>
</dbReference>
<dbReference type="AlphaFoldDB" id="A0A194RK27"/>
<keyword evidence="9" id="KW-0472">Membrane</keyword>